<evidence type="ECO:0000313" key="2">
    <source>
        <dbReference type="EMBL" id="TQL60127.1"/>
    </source>
</evidence>
<dbReference type="EMBL" id="VFOQ01000001">
    <property type="protein sequence ID" value="TQL60127.1"/>
    <property type="molecule type" value="Genomic_DNA"/>
</dbReference>
<dbReference type="AlphaFoldDB" id="A0A542ZIF4"/>
<dbReference type="GO" id="GO:0018169">
    <property type="term" value="F:ribosomal S6-glutamic acid ligase activity"/>
    <property type="evidence" value="ECO:0007669"/>
    <property type="project" value="TreeGrafter"/>
</dbReference>
<dbReference type="GO" id="GO:0009432">
    <property type="term" value="P:SOS response"/>
    <property type="evidence" value="ECO:0007669"/>
    <property type="project" value="TreeGrafter"/>
</dbReference>
<dbReference type="GO" id="GO:0005737">
    <property type="term" value="C:cytoplasm"/>
    <property type="evidence" value="ECO:0007669"/>
    <property type="project" value="TreeGrafter"/>
</dbReference>
<comment type="caution">
    <text evidence="2">The sequence shown here is derived from an EMBL/GenBank/DDBJ whole genome shotgun (WGS) entry which is preliminary data.</text>
</comment>
<feature type="domain" description="ATP-grasp fold RimK-type" evidence="1">
    <location>
        <begin position="148"/>
        <end position="316"/>
    </location>
</feature>
<proteinExistence type="predicted"/>
<dbReference type="Gene3D" id="3.30.470.20">
    <property type="entry name" value="ATP-grasp fold, B domain"/>
    <property type="match status" value="1"/>
</dbReference>
<gene>
    <name evidence="2" type="ORF">FB474_1509</name>
</gene>
<dbReference type="InterPro" id="IPR013651">
    <property type="entry name" value="ATP-grasp_RimK-type"/>
</dbReference>
<sequence>MTAKPHGHRDTSASDRGPRRILVLTNERDYAADRIVHLLHKEGHHVDRWHLDTQATRTIPVDWHPTDEPVSADYDSIWLRQFLPEVTTANTTREVDDTLVSREQWRTWLTDLAEGSRSRWMNPLWASRRAENKLIQLREAGTVGLSVPVTVVTNSRQTAVDHARSHGPCVVKTVASAYHAFSDSSFVFTRPLVDALAAGDAEWKTQPLVVQQRIEPCTDVRVIVVDGFAAAARTSVDGVDWRTRSGDATWVRHELDPSTRKACIALVERLGLVYGAIDLALDDTNHWFLECNQAGEFAFIDTPLELSVAPAIANWLSS</sequence>
<dbReference type="SUPFAM" id="SSF56059">
    <property type="entry name" value="Glutathione synthetase ATP-binding domain-like"/>
    <property type="match status" value="1"/>
</dbReference>
<dbReference type="PANTHER" id="PTHR21621">
    <property type="entry name" value="RIBOSOMAL PROTEIN S6 MODIFICATION PROTEIN"/>
    <property type="match status" value="1"/>
</dbReference>
<evidence type="ECO:0000259" key="1">
    <source>
        <dbReference type="Pfam" id="PF08443"/>
    </source>
</evidence>
<dbReference type="Pfam" id="PF08443">
    <property type="entry name" value="RimK"/>
    <property type="match status" value="1"/>
</dbReference>
<dbReference type="PANTHER" id="PTHR21621:SF0">
    <property type="entry name" value="BETA-CITRYLGLUTAMATE SYNTHASE B-RELATED"/>
    <property type="match status" value="1"/>
</dbReference>
<evidence type="ECO:0000313" key="3">
    <source>
        <dbReference type="Proteomes" id="UP000319514"/>
    </source>
</evidence>
<name>A0A542ZIF4_9MICO</name>
<organism evidence="2 3">
    <name type="scientific">Oryzihumus leptocrescens</name>
    <dbReference type="NCBI Taxonomy" id="297536"/>
    <lineage>
        <taxon>Bacteria</taxon>
        <taxon>Bacillati</taxon>
        <taxon>Actinomycetota</taxon>
        <taxon>Actinomycetes</taxon>
        <taxon>Micrococcales</taxon>
        <taxon>Intrasporangiaceae</taxon>
        <taxon>Oryzihumus</taxon>
    </lineage>
</organism>
<accession>A0A542ZIF4</accession>
<dbReference type="Proteomes" id="UP000319514">
    <property type="component" value="Unassembled WGS sequence"/>
</dbReference>
<reference evidence="2 3" key="1">
    <citation type="submission" date="2019-06" db="EMBL/GenBank/DDBJ databases">
        <title>Sequencing the genomes of 1000 actinobacteria strains.</title>
        <authorList>
            <person name="Klenk H.-P."/>
        </authorList>
    </citation>
    <scope>NUCLEOTIDE SEQUENCE [LARGE SCALE GENOMIC DNA]</scope>
    <source>
        <strain evidence="2 3">DSM 18082</strain>
    </source>
</reference>
<protein>
    <submittedName>
        <fullName evidence="2">RimK-like ATP-grasp domain-containing protein</fullName>
    </submittedName>
</protein>
<keyword evidence="3" id="KW-1185">Reference proteome</keyword>